<dbReference type="Gene3D" id="1.10.443.10">
    <property type="entry name" value="Intergrase catalytic core"/>
    <property type="match status" value="1"/>
</dbReference>
<dbReference type="InterPro" id="IPR011010">
    <property type="entry name" value="DNA_brk_join_enz"/>
</dbReference>
<dbReference type="Pfam" id="PF00589">
    <property type="entry name" value="Phage_integrase"/>
    <property type="match status" value="1"/>
</dbReference>
<dbReference type="Proteomes" id="UP001303407">
    <property type="component" value="Chromosome"/>
</dbReference>
<accession>A0ABY9Y2W2</accession>
<protein>
    <submittedName>
        <fullName evidence="6">Tyrosine-type recombinase/integrase</fullName>
    </submittedName>
</protein>
<evidence type="ECO:0000313" key="7">
    <source>
        <dbReference type="Proteomes" id="UP001303407"/>
    </source>
</evidence>
<evidence type="ECO:0000259" key="4">
    <source>
        <dbReference type="Pfam" id="PF00589"/>
    </source>
</evidence>
<gene>
    <name evidence="6" type="ORF">RHP49_16965</name>
</gene>
<dbReference type="EMBL" id="CP134536">
    <property type="protein sequence ID" value="WNH12566.1"/>
    <property type="molecule type" value="Genomic_DNA"/>
</dbReference>
<keyword evidence="7" id="KW-1185">Reference proteome</keyword>
<organism evidence="6 7">
    <name type="scientific">Thalassobellus suaedae</name>
    <dbReference type="NCBI Taxonomy" id="3074124"/>
    <lineage>
        <taxon>Bacteria</taxon>
        <taxon>Pseudomonadati</taxon>
        <taxon>Bacteroidota</taxon>
        <taxon>Flavobacteriia</taxon>
        <taxon>Flavobacteriales</taxon>
        <taxon>Flavobacteriaceae</taxon>
        <taxon>Thalassobellus</taxon>
    </lineage>
</organism>
<dbReference type="InterPro" id="IPR010998">
    <property type="entry name" value="Integrase_recombinase_N"/>
</dbReference>
<dbReference type="PANTHER" id="PTHR30349:SF64">
    <property type="entry name" value="PROPHAGE INTEGRASE INTD-RELATED"/>
    <property type="match status" value="1"/>
</dbReference>
<dbReference type="SUPFAM" id="SSF56349">
    <property type="entry name" value="DNA breaking-rejoining enzymes"/>
    <property type="match status" value="1"/>
</dbReference>
<keyword evidence="2" id="KW-0238">DNA-binding</keyword>
<dbReference type="InterPro" id="IPR050090">
    <property type="entry name" value="Tyrosine_recombinase_XerCD"/>
</dbReference>
<evidence type="ECO:0000256" key="2">
    <source>
        <dbReference type="ARBA" id="ARBA00023125"/>
    </source>
</evidence>
<dbReference type="InterPro" id="IPR013762">
    <property type="entry name" value="Integrase-like_cat_sf"/>
</dbReference>
<evidence type="ECO:0000313" key="6">
    <source>
        <dbReference type="EMBL" id="WNH12566.1"/>
    </source>
</evidence>
<dbReference type="InterPro" id="IPR002104">
    <property type="entry name" value="Integrase_catalytic"/>
</dbReference>
<dbReference type="Gene3D" id="1.10.150.130">
    <property type="match status" value="1"/>
</dbReference>
<sequence length="418" mass="49260">MAAVNFLYRSVKSEAFLSLRLLFRFNEKDFVRAANTNLKVTKEYWERIHKLKRAKDVDVINKQFEVRKELNKIESYILNAFHSANPSLVDKKWLEHQLDLYYNPNQAIKQLPKLLTDYIDHYVIVRSQEIKPASVTKFNVIKNKIIRLEKDIGKKILVKEVDENFKMLFVNFCVKEKYANNTIQRDLGLIKTFCKHARGNGLEVSIQLDKLKLKKEKVSHIYLSFFELEEIQKTVLEFDHLENARDWLVISCFLGQRISDFMKFRKSMIRIEKGKHLIEFTQQKTGKLMTVPLHPKVLSILKKHDGEFPRQISDQRYNDYIKVICSKAKLNEKVLGKKQENIAPKDSDEKIIRNKEGIYEKWELVTSHIGRRSFASNFYGKIPTSYLIYITGHSSEAMFLQYIGKSNKDIAMELTNYF</sequence>
<proteinExistence type="inferred from homology"/>
<evidence type="ECO:0000259" key="5">
    <source>
        <dbReference type="Pfam" id="PF13102"/>
    </source>
</evidence>
<reference evidence="6 7" key="1">
    <citation type="submission" date="2023-09" db="EMBL/GenBank/DDBJ databases">
        <title>Thalassobella suaedae gen. nov., sp. nov., a marine bacterium of the family Flavobacteriaceae isolated from a halophyte Suaeda japonica.</title>
        <authorList>
            <person name="Lee S.Y."/>
            <person name="Hwang C.Y."/>
        </authorList>
    </citation>
    <scope>NUCLEOTIDE SEQUENCE [LARGE SCALE GENOMIC DNA]</scope>
    <source>
        <strain evidence="6 7">HL-DH10</strain>
    </source>
</reference>
<name>A0ABY9Y2W2_9FLAO</name>
<evidence type="ECO:0000256" key="1">
    <source>
        <dbReference type="ARBA" id="ARBA00008857"/>
    </source>
</evidence>
<evidence type="ECO:0000256" key="3">
    <source>
        <dbReference type="ARBA" id="ARBA00023172"/>
    </source>
</evidence>
<dbReference type="Pfam" id="PF13102">
    <property type="entry name" value="Phage_int_SAM_5"/>
    <property type="match status" value="1"/>
</dbReference>
<dbReference type="InterPro" id="IPR025269">
    <property type="entry name" value="SAM-like_dom"/>
</dbReference>
<dbReference type="PANTHER" id="PTHR30349">
    <property type="entry name" value="PHAGE INTEGRASE-RELATED"/>
    <property type="match status" value="1"/>
</dbReference>
<feature type="domain" description="Phage integrase SAM-like" evidence="5">
    <location>
        <begin position="115"/>
        <end position="201"/>
    </location>
</feature>
<dbReference type="RefSeq" id="WP_415862547.1">
    <property type="nucleotide sequence ID" value="NZ_CP134536.1"/>
</dbReference>
<comment type="similarity">
    <text evidence="1">Belongs to the 'phage' integrase family.</text>
</comment>
<keyword evidence="3" id="KW-0233">DNA recombination</keyword>
<feature type="domain" description="Tyr recombinase" evidence="4">
    <location>
        <begin position="254"/>
        <end position="405"/>
    </location>
</feature>